<feature type="coiled-coil region" evidence="1">
    <location>
        <begin position="122"/>
        <end position="177"/>
    </location>
</feature>
<protein>
    <submittedName>
        <fullName evidence="2">Uncharacterized protein</fullName>
    </submittedName>
</protein>
<dbReference type="Proteomes" id="UP001044222">
    <property type="component" value="Chromosome 12"/>
</dbReference>
<keyword evidence="1" id="KW-0175">Coiled coil</keyword>
<dbReference type="EMBL" id="JAFIRN010000012">
    <property type="protein sequence ID" value="KAG5838472.1"/>
    <property type="molecule type" value="Genomic_DNA"/>
</dbReference>
<evidence type="ECO:0000313" key="3">
    <source>
        <dbReference type="Proteomes" id="UP001044222"/>
    </source>
</evidence>
<accession>A0A9D3LWW3</accession>
<proteinExistence type="predicted"/>
<reference evidence="2" key="1">
    <citation type="submission" date="2021-01" db="EMBL/GenBank/DDBJ databases">
        <title>A chromosome-scale assembly of European eel, Anguilla anguilla.</title>
        <authorList>
            <person name="Henkel C."/>
            <person name="Jong-Raadsen S.A."/>
            <person name="Dufour S."/>
            <person name="Weltzien F.-A."/>
            <person name="Palstra A.P."/>
            <person name="Pelster B."/>
            <person name="Spaink H.P."/>
            <person name="Van Den Thillart G.E."/>
            <person name="Jansen H."/>
            <person name="Zahm M."/>
            <person name="Klopp C."/>
            <person name="Cedric C."/>
            <person name="Louis A."/>
            <person name="Berthelot C."/>
            <person name="Parey E."/>
            <person name="Roest Crollius H."/>
            <person name="Montfort J."/>
            <person name="Robinson-Rechavi M."/>
            <person name="Bucao C."/>
            <person name="Bouchez O."/>
            <person name="Gislard M."/>
            <person name="Lluch J."/>
            <person name="Milhes M."/>
            <person name="Lampietro C."/>
            <person name="Lopez Roques C."/>
            <person name="Donnadieu C."/>
            <person name="Braasch I."/>
            <person name="Desvignes T."/>
            <person name="Postlethwait J."/>
            <person name="Bobe J."/>
            <person name="Guiguen Y."/>
            <person name="Dirks R."/>
        </authorList>
    </citation>
    <scope>NUCLEOTIDE SEQUENCE</scope>
    <source>
        <strain evidence="2">Tag_6206</strain>
        <tissue evidence="2">Liver</tissue>
    </source>
</reference>
<evidence type="ECO:0000313" key="2">
    <source>
        <dbReference type="EMBL" id="KAG5838472.1"/>
    </source>
</evidence>
<comment type="caution">
    <text evidence="2">The sequence shown here is derived from an EMBL/GenBank/DDBJ whole genome shotgun (WGS) entry which is preliminary data.</text>
</comment>
<sequence length="209" mass="25012">MRLPGVSVPSTPVSFIRATPIQRQRYMVTPLALPVICPATVPLSVNQCGPRLDPLRPPLRRRQTASLETPAVHHYNHQRAVVMQQKEYYRFHQAWQRPFYGSRAEKEECRKEVREILKKQMGEKWEARKRQLVNKMQELENLREADHRALSKQREEMSSRAKEMRQYRDENKRLMEQCWRDKAVSRSLEMLRDRELLQYNPLNWSCTLK</sequence>
<organism evidence="2 3">
    <name type="scientific">Anguilla anguilla</name>
    <name type="common">European freshwater eel</name>
    <name type="synonym">Muraena anguilla</name>
    <dbReference type="NCBI Taxonomy" id="7936"/>
    <lineage>
        <taxon>Eukaryota</taxon>
        <taxon>Metazoa</taxon>
        <taxon>Chordata</taxon>
        <taxon>Craniata</taxon>
        <taxon>Vertebrata</taxon>
        <taxon>Euteleostomi</taxon>
        <taxon>Actinopterygii</taxon>
        <taxon>Neopterygii</taxon>
        <taxon>Teleostei</taxon>
        <taxon>Anguilliformes</taxon>
        <taxon>Anguillidae</taxon>
        <taxon>Anguilla</taxon>
    </lineage>
</organism>
<dbReference type="OMA" id="PDVHQHN"/>
<dbReference type="AlphaFoldDB" id="A0A9D3LWW3"/>
<name>A0A9D3LWW3_ANGAN</name>
<dbReference type="OrthoDB" id="9992297at2759"/>
<keyword evidence="3" id="KW-1185">Reference proteome</keyword>
<evidence type="ECO:0000256" key="1">
    <source>
        <dbReference type="SAM" id="Coils"/>
    </source>
</evidence>
<gene>
    <name evidence="2" type="ORF">ANANG_G00224050</name>
</gene>